<dbReference type="Proteomes" id="UP001175226">
    <property type="component" value="Unassembled WGS sequence"/>
</dbReference>
<evidence type="ECO:0000313" key="3">
    <source>
        <dbReference type="Proteomes" id="UP001175226"/>
    </source>
</evidence>
<name>A0AA39MW05_9AGAR</name>
<accession>A0AA39MW05</accession>
<keyword evidence="1" id="KW-1133">Transmembrane helix</keyword>
<feature type="transmembrane region" description="Helical" evidence="1">
    <location>
        <begin position="41"/>
        <end position="62"/>
    </location>
</feature>
<dbReference type="EMBL" id="JAUEPT010000009">
    <property type="protein sequence ID" value="KAK0448682.1"/>
    <property type="molecule type" value="Genomic_DNA"/>
</dbReference>
<keyword evidence="3" id="KW-1185">Reference proteome</keyword>
<comment type="caution">
    <text evidence="2">The sequence shown here is derived from an EMBL/GenBank/DDBJ whole genome shotgun (WGS) entry which is preliminary data.</text>
</comment>
<protein>
    <submittedName>
        <fullName evidence="2">Uncharacterized protein</fullName>
    </submittedName>
</protein>
<evidence type="ECO:0000313" key="2">
    <source>
        <dbReference type="EMBL" id="KAK0448682.1"/>
    </source>
</evidence>
<organism evidence="2 3">
    <name type="scientific">Armillaria borealis</name>
    <dbReference type="NCBI Taxonomy" id="47425"/>
    <lineage>
        <taxon>Eukaryota</taxon>
        <taxon>Fungi</taxon>
        <taxon>Dikarya</taxon>
        <taxon>Basidiomycota</taxon>
        <taxon>Agaricomycotina</taxon>
        <taxon>Agaricomycetes</taxon>
        <taxon>Agaricomycetidae</taxon>
        <taxon>Agaricales</taxon>
        <taxon>Marasmiineae</taxon>
        <taxon>Physalacriaceae</taxon>
        <taxon>Armillaria</taxon>
    </lineage>
</organism>
<proteinExistence type="predicted"/>
<dbReference type="AlphaFoldDB" id="A0AA39MW05"/>
<keyword evidence="1" id="KW-0812">Transmembrane</keyword>
<keyword evidence="1" id="KW-0472">Membrane</keyword>
<sequence>MAEETETSGIKFLRNEGALRSEQSASCEDGGKKVSGFFGRAFLIAGFLFLFLFGNPIGTFFISRVKSFQARIHVAPMYKAHWNTLELADHSHVRPANMDDLEIILDDYTFIGEAVNWSATNDQLASLPNSFRFGQSTVASVT</sequence>
<evidence type="ECO:0000256" key="1">
    <source>
        <dbReference type="SAM" id="Phobius"/>
    </source>
</evidence>
<reference evidence="2" key="1">
    <citation type="submission" date="2023-06" db="EMBL/GenBank/DDBJ databases">
        <authorList>
            <consortium name="Lawrence Berkeley National Laboratory"/>
            <person name="Ahrendt S."/>
            <person name="Sahu N."/>
            <person name="Indic B."/>
            <person name="Wong-Bajracharya J."/>
            <person name="Merenyi Z."/>
            <person name="Ke H.-M."/>
            <person name="Monk M."/>
            <person name="Kocsube S."/>
            <person name="Drula E."/>
            <person name="Lipzen A."/>
            <person name="Balint B."/>
            <person name="Henrissat B."/>
            <person name="Andreopoulos B."/>
            <person name="Martin F.M."/>
            <person name="Harder C.B."/>
            <person name="Rigling D."/>
            <person name="Ford K.L."/>
            <person name="Foster G.D."/>
            <person name="Pangilinan J."/>
            <person name="Papanicolaou A."/>
            <person name="Barry K."/>
            <person name="LaButti K."/>
            <person name="Viragh M."/>
            <person name="Koriabine M."/>
            <person name="Yan M."/>
            <person name="Riley R."/>
            <person name="Champramary S."/>
            <person name="Plett K.L."/>
            <person name="Tsai I.J."/>
            <person name="Slot J."/>
            <person name="Sipos G."/>
            <person name="Plett J."/>
            <person name="Nagy L.G."/>
            <person name="Grigoriev I.V."/>
        </authorList>
    </citation>
    <scope>NUCLEOTIDE SEQUENCE</scope>
    <source>
        <strain evidence="2">FPL87.14</strain>
    </source>
</reference>
<gene>
    <name evidence="2" type="ORF">EV421DRAFT_1732942</name>
</gene>